<name>A0A2M7U2C5_9BACT</name>
<accession>A0A2M7U2C5</accession>
<dbReference type="Pfam" id="PF00248">
    <property type="entry name" value="Aldo_ket_red"/>
    <property type="match status" value="1"/>
</dbReference>
<gene>
    <name evidence="6" type="ORF">COY16_00010</name>
</gene>
<dbReference type="InterPro" id="IPR020471">
    <property type="entry name" value="AKR"/>
</dbReference>
<comment type="similarity">
    <text evidence="3">Belongs to the aldo/keto reductase family. Aldo/keto reductase 2 subfamily.</text>
</comment>
<dbReference type="InterPro" id="IPR036812">
    <property type="entry name" value="NAD(P)_OxRdtase_dom_sf"/>
</dbReference>
<dbReference type="NCBIfam" id="NF007912">
    <property type="entry name" value="PRK10625.1"/>
    <property type="match status" value="1"/>
</dbReference>
<feature type="domain" description="NADP-dependent oxidoreductase" evidence="5">
    <location>
        <begin position="16"/>
        <end position="342"/>
    </location>
</feature>
<dbReference type="Proteomes" id="UP000228503">
    <property type="component" value="Unassembled WGS sequence"/>
</dbReference>
<organism evidence="6 7">
    <name type="scientific">Candidatus Roizmanbacteria bacterium CG_4_10_14_0_2_um_filter_39_13</name>
    <dbReference type="NCBI Taxonomy" id="1974825"/>
    <lineage>
        <taxon>Bacteria</taxon>
        <taxon>Candidatus Roizmaniibacteriota</taxon>
    </lineage>
</organism>
<evidence type="ECO:0000256" key="1">
    <source>
        <dbReference type="ARBA" id="ARBA00022857"/>
    </source>
</evidence>
<dbReference type="PANTHER" id="PTHR43364">
    <property type="entry name" value="NADH-SPECIFIC METHYLGLYOXAL REDUCTASE-RELATED"/>
    <property type="match status" value="1"/>
</dbReference>
<evidence type="ECO:0000313" key="7">
    <source>
        <dbReference type="Proteomes" id="UP000228503"/>
    </source>
</evidence>
<dbReference type="InterPro" id="IPR023210">
    <property type="entry name" value="NADP_OxRdtase_dom"/>
</dbReference>
<dbReference type="Gene3D" id="3.20.20.100">
    <property type="entry name" value="NADP-dependent oxidoreductase domain"/>
    <property type="match status" value="1"/>
</dbReference>
<evidence type="ECO:0000313" key="6">
    <source>
        <dbReference type="EMBL" id="PIZ64133.1"/>
    </source>
</evidence>
<dbReference type="GO" id="GO:0016491">
    <property type="term" value="F:oxidoreductase activity"/>
    <property type="evidence" value="ECO:0007669"/>
    <property type="project" value="UniProtKB-KW"/>
</dbReference>
<sequence>MKYRKLGTTDIDVSVICMGTMNFGEQNTEAEGHAQMDYAVSQGINFIDTAEFYPIPPHKESHGRTETYIGNWLKKNKNRDDLIIASKIIGPSEFTYVRGDNKPTRLDAASIRKAVDESLKRLQIDTIDLYQIHWPSRKTNYFGIRDFTYDKEHDENAPSIEEILTTMKELIKEGKIKYVGLSNETAWGVMEYLRLHREKDLPRIQSIQNPYSLLMREYENALAEISIREKVSLLVYSPLAHGVLTGKYMNGAMPKKSRFGYSGGRNSERYNPPHAQPAIQKYIDLAKKYDLDPAQMALSFVNDREFVTSNIIGTTTMEQLKADIESVDLTLNSEVMAEIAQIHLEYPNPIT</sequence>
<dbReference type="PRINTS" id="PR00069">
    <property type="entry name" value="ALDKETRDTASE"/>
</dbReference>
<dbReference type="FunFam" id="3.20.20.100:FF:000005">
    <property type="entry name" value="NADP(H)-dependent aldo-keto reductase"/>
    <property type="match status" value="1"/>
</dbReference>
<dbReference type="SUPFAM" id="SSF51430">
    <property type="entry name" value="NAD(P)-linked oxidoreductase"/>
    <property type="match status" value="1"/>
</dbReference>
<dbReference type="CDD" id="cd19094">
    <property type="entry name" value="AKR_Tas-like"/>
    <property type="match status" value="1"/>
</dbReference>
<dbReference type="AlphaFoldDB" id="A0A2M7U2C5"/>
<dbReference type="InterPro" id="IPR050523">
    <property type="entry name" value="AKR_Detox_Biosynth"/>
</dbReference>
<evidence type="ECO:0000256" key="3">
    <source>
        <dbReference type="ARBA" id="ARBA00038157"/>
    </source>
</evidence>
<reference evidence="7" key="1">
    <citation type="submission" date="2017-09" db="EMBL/GenBank/DDBJ databases">
        <title>Depth-based differentiation of microbial function through sediment-hosted aquifers and enrichment of novel symbionts in the deep terrestrial subsurface.</title>
        <authorList>
            <person name="Probst A.J."/>
            <person name="Ladd B."/>
            <person name="Jarett J.K."/>
            <person name="Geller-Mcgrath D.E."/>
            <person name="Sieber C.M.K."/>
            <person name="Emerson J.B."/>
            <person name="Anantharaman K."/>
            <person name="Thomas B.C."/>
            <person name="Malmstrom R."/>
            <person name="Stieglmeier M."/>
            <person name="Klingl A."/>
            <person name="Woyke T."/>
            <person name="Ryan C.M."/>
            <person name="Banfield J.F."/>
        </authorList>
    </citation>
    <scope>NUCLEOTIDE SEQUENCE [LARGE SCALE GENOMIC DNA]</scope>
</reference>
<comment type="caution">
    <text evidence="6">The sequence shown here is derived from an EMBL/GenBank/DDBJ whole genome shotgun (WGS) entry which is preliminary data.</text>
</comment>
<keyword evidence="1" id="KW-0521">NADP</keyword>
<evidence type="ECO:0000259" key="5">
    <source>
        <dbReference type="Pfam" id="PF00248"/>
    </source>
</evidence>
<dbReference type="PANTHER" id="PTHR43364:SF4">
    <property type="entry name" value="NAD(P)-LINKED OXIDOREDUCTASE SUPERFAMILY PROTEIN"/>
    <property type="match status" value="1"/>
</dbReference>
<dbReference type="EMBL" id="PFOB01000001">
    <property type="protein sequence ID" value="PIZ64133.1"/>
    <property type="molecule type" value="Genomic_DNA"/>
</dbReference>
<evidence type="ECO:0000256" key="2">
    <source>
        <dbReference type="ARBA" id="ARBA00023002"/>
    </source>
</evidence>
<proteinExistence type="inferred from homology"/>
<keyword evidence="2" id="KW-0560">Oxidoreductase</keyword>
<protein>
    <recommendedName>
        <fullName evidence="4">Protein tas</fullName>
    </recommendedName>
</protein>
<evidence type="ECO:0000256" key="4">
    <source>
        <dbReference type="ARBA" id="ARBA00070119"/>
    </source>
</evidence>